<feature type="compositionally biased region" description="Basic residues" evidence="1">
    <location>
        <begin position="314"/>
        <end position="326"/>
    </location>
</feature>
<feature type="transmembrane region" description="Helical" evidence="2">
    <location>
        <begin position="126"/>
        <end position="149"/>
    </location>
</feature>
<dbReference type="PANTHER" id="PTHR40465:SF1">
    <property type="entry name" value="DUF6534 DOMAIN-CONTAINING PROTEIN"/>
    <property type="match status" value="1"/>
</dbReference>
<keyword evidence="2" id="KW-0472">Membrane</keyword>
<sequence length="371" mass="41598">MDLGSPEHLVRNLFAPVLLGTVFSTFLYGVNISQFVRFITYGRQQSLWTYITVVTVFMADTAQACLEIYSLWDISVTNFGNYEALTGQVGQAWPTTVSLGILMGIIATAVQQYFIWRVKTFSQSWLLFGFLTLCSLASSMVEIVNASIALSNWTTWSAQMQITMVEIGLALNVVVNVVNALLLLYYLLKHRSGFRRTDSAISQLIVCCVETPLLNAFMALLDIIVFKATAQTYWVLIVGIPLGRVYTFSVLALINSQASLREAWHGVTDLDHATRLPRNTRFSRSLKFNSPIEPVRVGVTIEQHAQVAVDPFTRTRKDRRSRTSSRRTRDTVSDASGLKEHENEHELEDFKITVGTLDRPLAQDEKVASAV</sequence>
<feature type="transmembrane region" description="Helical" evidence="2">
    <location>
        <begin position="169"/>
        <end position="188"/>
    </location>
</feature>
<organism evidence="4 5">
    <name type="scientific">Rhodofomes roseus</name>
    <dbReference type="NCBI Taxonomy" id="34475"/>
    <lineage>
        <taxon>Eukaryota</taxon>
        <taxon>Fungi</taxon>
        <taxon>Dikarya</taxon>
        <taxon>Basidiomycota</taxon>
        <taxon>Agaricomycotina</taxon>
        <taxon>Agaricomycetes</taxon>
        <taxon>Polyporales</taxon>
        <taxon>Rhodofomes</taxon>
    </lineage>
</organism>
<dbReference type="EMBL" id="JADCUA010000029">
    <property type="protein sequence ID" value="KAH9830819.1"/>
    <property type="molecule type" value="Genomic_DNA"/>
</dbReference>
<reference evidence="4 5" key="1">
    <citation type="journal article" date="2021" name="Environ. Microbiol.">
        <title>Gene family expansions and transcriptome signatures uncover fungal adaptations to wood decay.</title>
        <authorList>
            <person name="Hage H."/>
            <person name="Miyauchi S."/>
            <person name="Viragh M."/>
            <person name="Drula E."/>
            <person name="Min B."/>
            <person name="Chaduli D."/>
            <person name="Navarro D."/>
            <person name="Favel A."/>
            <person name="Norest M."/>
            <person name="Lesage-Meessen L."/>
            <person name="Balint B."/>
            <person name="Merenyi Z."/>
            <person name="de Eugenio L."/>
            <person name="Morin E."/>
            <person name="Martinez A.T."/>
            <person name="Baldrian P."/>
            <person name="Stursova M."/>
            <person name="Martinez M.J."/>
            <person name="Novotny C."/>
            <person name="Magnuson J.K."/>
            <person name="Spatafora J.W."/>
            <person name="Maurice S."/>
            <person name="Pangilinan J."/>
            <person name="Andreopoulos W."/>
            <person name="LaButti K."/>
            <person name="Hundley H."/>
            <person name="Na H."/>
            <person name="Kuo A."/>
            <person name="Barry K."/>
            <person name="Lipzen A."/>
            <person name="Henrissat B."/>
            <person name="Riley R."/>
            <person name="Ahrendt S."/>
            <person name="Nagy L.G."/>
            <person name="Grigoriev I.V."/>
            <person name="Martin F."/>
            <person name="Rosso M.N."/>
        </authorList>
    </citation>
    <scope>NUCLEOTIDE SEQUENCE [LARGE SCALE GENOMIC DNA]</scope>
    <source>
        <strain evidence="4 5">CIRM-BRFM 1785</strain>
    </source>
</reference>
<feature type="transmembrane region" description="Helical" evidence="2">
    <location>
        <begin position="200"/>
        <end position="226"/>
    </location>
</feature>
<proteinExistence type="predicted"/>
<evidence type="ECO:0000256" key="1">
    <source>
        <dbReference type="SAM" id="MobiDB-lite"/>
    </source>
</evidence>
<evidence type="ECO:0000259" key="3">
    <source>
        <dbReference type="Pfam" id="PF20152"/>
    </source>
</evidence>
<evidence type="ECO:0000256" key="2">
    <source>
        <dbReference type="SAM" id="Phobius"/>
    </source>
</evidence>
<feature type="transmembrane region" description="Helical" evidence="2">
    <location>
        <begin position="13"/>
        <end position="35"/>
    </location>
</feature>
<dbReference type="RefSeq" id="XP_047774080.1">
    <property type="nucleotide sequence ID" value="XM_047917816.1"/>
</dbReference>
<dbReference type="InterPro" id="IPR045339">
    <property type="entry name" value="DUF6534"/>
</dbReference>
<gene>
    <name evidence="4" type="ORF">C8Q71DRAFT_323390</name>
</gene>
<comment type="caution">
    <text evidence="4">The sequence shown here is derived from an EMBL/GenBank/DDBJ whole genome shotgun (WGS) entry which is preliminary data.</text>
</comment>
<feature type="region of interest" description="Disordered" evidence="1">
    <location>
        <begin position="312"/>
        <end position="344"/>
    </location>
</feature>
<keyword evidence="5" id="KW-1185">Reference proteome</keyword>
<feature type="compositionally biased region" description="Basic and acidic residues" evidence="1">
    <location>
        <begin position="327"/>
        <end position="344"/>
    </location>
</feature>
<evidence type="ECO:0000313" key="5">
    <source>
        <dbReference type="Proteomes" id="UP000814176"/>
    </source>
</evidence>
<feature type="domain" description="DUF6534" evidence="3">
    <location>
        <begin position="173"/>
        <end position="257"/>
    </location>
</feature>
<keyword evidence="2" id="KW-0812">Transmembrane</keyword>
<evidence type="ECO:0000313" key="4">
    <source>
        <dbReference type="EMBL" id="KAH9830819.1"/>
    </source>
</evidence>
<feature type="transmembrane region" description="Helical" evidence="2">
    <location>
        <begin position="92"/>
        <end position="114"/>
    </location>
</feature>
<dbReference type="Pfam" id="PF20152">
    <property type="entry name" value="DUF6534"/>
    <property type="match status" value="1"/>
</dbReference>
<dbReference type="PANTHER" id="PTHR40465">
    <property type="entry name" value="CHROMOSOME 1, WHOLE GENOME SHOTGUN SEQUENCE"/>
    <property type="match status" value="1"/>
</dbReference>
<accession>A0ABQ8K2T9</accession>
<dbReference type="Proteomes" id="UP000814176">
    <property type="component" value="Unassembled WGS sequence"/>
</dbReference>
<keyword evidence="2" id="KW-1133">Transmembrane helix</keyword>
<dbReference type="GeneID" id="71998548"/>
<protein>
    <recommendedName>
        <fullName evidence="3">DUF6534 domain-containing protein</fullName>
    </recommendedName>
</protein>
<feature type="transmembrane region" description="Helical" evidence="2">
    <location>
        <begin position="232"/>
        <end position="254"/>
    </location>
</feature>
<name>A0ABQ8K2T9_9APHY</name>
<feature type="transmembrane region" description="Helical" evidence="2">
    <location>
        <begin position="47"/>
        <end position="72"/>
    </location>
</feature>